<organism evidence="3 4">
    <name type="scientific">Stentor coeruleus</name>
    <dbReference type="NCBI Taxonomy" id="5963"/>
    <lineage>
        <taxon>Eukaryota</taxon>
        <taxon>Sar</taxon>
        <taxon>Alveolata</taxon>
        <taxon>Ciliophora</taxon>
        <taxon>Postciliodesmatophora</taxon>
        <taxon>Heterotrichea</taxon>
        <taxon>Heterotrichida</taxon>
        <taxon>Stentoridae</taxon>
        <taxon>Stentor</taxon>
    </lineage>
</organism>
<feature type="compositionally biased region" description="Basic and acidic residues" evidence="1">
    <location>
        <begin position="219"/>
        <end position="236"/>
    </location>
</feature>
<protein>
    <recommendedName>
        <fullName evidence="2">GYF domain-containing protein</fullName>
    </recommendedName>
</protein>
<dbReference type="EMBL" id="MPUH01000720">
    <property type="protein sequence ID" value="OMJ74931.1"/>
    <property type="molecule type" value="Genomic_DNA"/>
</dbReference>
<name>A0A1R2BDS7_9CILI</name>
<proteinExistence type="predicted"/>
<feature type="region of interest" description="Disordered" evidence="1">
    <location>
        <begin position="69"/>
        <end position="289"/>
    </location>
</feature>
<evidence type="ECO:0000313" key="4">
    <source>
        <dbReference type="Proteomes" id="UP000187209"/>
    </source>
</evidence>
<feature type="compositionally biased region" description="Basic and acidic residues" evidence="1">
    <location>
        <begin position="126"/>
        <end position="206"/>
    </location>
</feature>
<feature type="compositionally biased region" description="Basic and acidic residues" evidence="1">
    <location>
        <begin position="250"/>
        <end position="274"/>
    </location>
</feature>
<evidence type="ECO:0000313" key="3">
    <source>
        <dbReference type="EMBL" id="OMJ74931.1"/>
    </source>
</evidence>
<dbReference type="OrthoDB" id="48509at2759"/>
<accession>A0A1R2BDS7</accession>
<dbReference type="SUPFAM" id="SSF55277">
    <property type="entry name" value="GYF domain"/>
    <property type="match status" value="1"/>
</dbReference>
<feature type="compositionally biased region" description="Basic and acidic residues" evidence="1">
    <location>
        <begin position="94"/>
        <end position="119"/>
    </location>
</feature>
<dbReference type="PROSITE" id="PS50829">
    <property type="entry name" value="GYF"/>
    <property type="match status" value="1"/>
</dbReference>
<gene>
    <name evidence="3" type="ORF">SteCoe_26031</name>
</gene>
<feature type="region of interest" description="Disordered" evidence="1">
    <location>
        <begin position="1"/>
        <end position="37"/>
    </location>
</feature>
<dbReference type="InterPro" id="IPR003169">
    <property type="entry name" value="GYF"/>
</dbReference>
<feature type="compositionally biased region" description="Basic residues" evidence="1">
    <location>
        <begin position="207"/>
        <end position="218"/>
    </location>
</feature>
<dbReference type="Gene3D" id="3.30.1490.40">
    <property type="match status" value="1"/>
</dbReference>
<reference evidence="3 4" key="1">
    <citation type="submission" date="2016-11" db="EMBL/GenBank/DDBJ databases">
        <title>The macronuclear genome of Stentor coeruleus: a giant cell with tiny introns.</title>
        <authorList>
            <person name="Slabodnick M."/>
            <person name="Ruby J.G."/>
            <person name="Reiff S.B."/>
            <person name="Swart E.C."/>
            <person name="Gosai S."/>
            <person name="Prabakaran S."/>
            <person name="Witkowska E."/>
            <person name="Larue G.E."/>
            <person name="Fisher S."/>
            <person name="Freeman R.M."/>
            <person name="Gunawardena J."/>
            <person name="Chu W."/>
            <person name="Stover N.A."/>
            <person name="Gregory B.D."/>
            <person name="Nowacki M."/>
            <person name="Derisi J."/>
            <person name="Roy S.W."/>
            <person name="Marshall W.F."/>
            <person name="Sood P."/>
        </authorList>
    </citation>
    <scope>NUCLEOTIDE SEQUENCE [LARGE SCALE GENOMIC DNA]</scope>
    <source>
        <strain evidence="3">WM001</strain>
    </source>
</reference>
<dbReference type="Proteomes" id="UP000187209">
    <property type="component" value="Unassembled WGS sequence"/>
</dbReference>
<feature type="domain" description="GYF" evidence="2">
    <location>
        <begin position="333"/>
        <end position="380"/>
    </location>
</feature>
<dbReference type="Pfam" id="PF02213">
    <property type="entry name" value="GYF"/>
    <property type="match status" value="1"/>
</dbReference>
<comment type="caution">
    <text evidence="3">The sequence shown here is derived from an EMBL/GenBank/DDBJ whole genome shotgun (WGS) entry which is preliminary data.</text>
</comment>
<keyword evidence="4" id="KW-1185">Reference proteome</keyword>
<evidence type="ECO:0000259" key="2">
    <source>
        <dbReference type="PROSITE" id="PS50829"/>
    </source>
</evidence>
<dbReference type="AlphaFoldDB" id="A0A1R2BDS7"/>
<evidence type="ECO:0000256" key="1">
    <source>
        <dbReference type="SAM" id="MobiDB-lite"/>
    </source>
</evidence>
<dbReference type="InterPro" id="IPR035445">
    <property type="entry name" value="GYF-like_dom_sf"/>
</dbReference>
<sequence length="419" mass="47725">MSDKTKTRAVASNQFHKNKNPEEHSWRGHATGNLSSNRFTREMILEKYSPGMSLPIEIPESLNLLYLPFSAPPSLSKEGFPNGLSDLVNNKKIQPREKPFVKGHESGEEHAEEKKKEESLWGDNETGGKHEEHQDKKDGKKFKGDKVSRKNLHEGGGEENLHGGKKTHENEKKAHVGERKAHEGEKKPHVEEKKAHVEDSKHEFKEAKKKRNKKKKSKGQAEVENQKVKPIKDQTAPKEQTAPKGSQEAKTGKEQKLNEKKSQPNLKNPEEPNKKPQQPKPGNQKKEVSVLEKSSILALANKENPFAKALLQAGITGEDQHKLFFPSGSKPHERVWFYKDPNSIIQGPFSCIDMFIWTNLNIFPENLEISFCNTEFIPMNQYIANRKKCISEKKVFKNDFPALGEVKDRDIKNPWVNHP</sequence>